<gene>
    <name evidence="3" type="ORF">Q8W42_16175</name>
</gene>
<dbReference type="InterPro" id="IPR000253">
    <property type="entry name" value="FHA_dom"/>
</dbReference>
<dbReference type="CDD" id="cd00060">
    <property type="entry name" value="FHA"/>
    <property type="match status" value="1"/>
</dbReference>
<proteinExistence type="predicted"/>
<dbReference type="SMART" id="SM00240">
    <property type="entry name" value="FHA"/>
    <property type="match status" value="1"/>
</dbReference>
<feature type="region of interest" description="Disordered" evidence="1">
    <location>
        <begin position="304"/>
        <end position="330"/>
    </location>
</feature>
<dbReference type="InterPro" id="IPR046883">
    <property type="entry name" value="T6SS_FHA_C"/>
</dbReference>
<evidence type="ECO:0000256" key="1">
    <source>
        <dbReference type="SAM" id="MobiDB-lite"/>
    </source>
</evidence>
<dbReference type="Pfam" id="PF20232">
    <property type="entry name" value="T6SS_FHA_C"/>
    <property type="match status" value="1"/>
</dbReference>
<dbReference type="SUPFAM" id="SSF49879">
    <property type="entry name" value="SMAD/FHA domain"/>
    <property type="match status" value="1"/>
</dbReference>
<dbReference type="PROSITE" id="PS50006">
    <property type="entry name" value="FHA_DOMAIN"/>
    <property type="match status" value="1"/>
</dbReference>
<comment type="caution">
    <text evidence="3">The sequence shown here is derived from an EMBL/GenBank/DDBJ whole genome shotgun (WGS) entry which is preliminary data.</text>
</comment>
<dbReference type="InterPro" id="IPR008984">
    <property type="entry name" value="SMAD_FHA_dom_sf"/>
</dbReference>
<dbReference type="RefSeq" id="WP_102535204.1">
    <property type="nucleotide sequence ID" value="NZ_CAWNTE010000123.1"/>
</dbReference>
<evidence type="ECO:0000313" key="3">
    <source>
        <dbReference type="EMBL" id="MDP2502249.1"/>
    </source>
</evidence>
<dbReference type="EMBL" id="JAUYVL010000009">
    <property type="protein sequence ID" value="MDP2502249.1"/>
    <property type="molecule type" value="Genomic_DNA"/>
</dbReference>
<accession>A0AB35MZF7</accession>
<name>A0AB35MZF7_VIBSP</name>
<organism evidence="3 4">
    <name type="scientific">Vibrio splendidus</name>
    <dbReference type="NCBI Taxonomy" id="29497"/>
    <lineage>
        <taxon>Bacteria</taxon>
        <taxon>Pseudomonadati</taxon>
        <taxon>Pseudomonadota</taxon>
        <taxon>Gammaproteobacteria</taxon>
        <taxon>Vibrionales</taxon>
        <taxon>Vibrionaceae</taxon>
        <taxon>Vibrio</taxon>
    </lineage>
</organism>
<dbReference type="Pfam" id="PF00498">
    <property type="entry name" value="FHA"/>
    <property type="match status" value="1"/>
</dbReference>
<reference evidence="3" key="1">
    <citation type="submission" date="2023-07" db="EMBL/GenBank/DDBJ databases">
        <title>Genome content predicts the carbon catabolic preferences of heterotrophic bacteria.</title>
        <authorList>
            <person name="Gralka M."/>
        </authorList>
    </citation>
    <scope>NUCLEOTIDE SEQUENCE</scope>
    <source>
        <strain evidence="3">6E02</strain>
    </source>
</reference>
<dbReference type="Gene3D" id="2.60.200.20">
    <property type="match status" value="1"/>
</dbReference>
<feature type="domain" description="FHA" evidence="2">
    <location>
        <begin position="30"/>
        <end position="80"/>
    </location>
</feature>
<dbReference type="AlphaFoldDB" id="A0AB35MZF7"/>
<evidence type="ECO:0000313" key="4">
    <source>
        <dbReference type="Proteomes" id="UP001177935"/>
    </source>
</evidence>
<feature type="compositionally biased region" description="Polar residues" evidence="1">
    <location>
        <begin position="314"/>
        <end position="330"/>
    </location>
</feature>
<dbReference type="Proteomes" id="UP001177935">
    <property type="component" value="Unassembled WGS sequence"/>
</dbReference>
<feature type="region of interest" description="Disordered" evidence="1">
    <location>
        <begin position="235"/>
        <end position="282"/>
    </location>
</feature>
<sequence length="503" mass="56667">MRINQLVLVISKCPEEYVGSKSIEMPEEGGSIGREAGCTVSLTDHNRFISGTHCLLSIYGDTYYISDISTNGTLVNGNKILKNQPVSLCDGDRVSLGQYEVSISIELVTTSYDIASEIAPERDSTDPLMNLEESVVEEEAETGALEDLFMETKPDGVDTHDPVEHLKFSMQRDDDYLVRDESNEKNLMKSSIEPQRQVVDDSLSIHSEFDLPSLIPEDWMGMEEEQQANLNAQDIADDQTKIPNRLKPTNIEGTDFKSDTLTGSSDVPKRKPTKVPPVTIIPNSVIPNSANIQSHKWEEVTQEFVPHTEPQEQPVESESRTQSNTALSETSYEHENVTHAFFEGLGVDLESDTKHDALFFKQMGACLRLCIDNLYKDLQSVEELTDESSFAHNDLSLTTLMLTLNSQNLLAPNELIEQILDELSEHDTLYAKAINDLVLEQLKANDPQQFANTLSQETRFLSKSKLWQKYSEHYEQNTRQFNESTFKALMKDRYSKVAKADHA</sequence>
<protein>
    <submittedName>
        <fullName evidence="3">FHA domain-containing protein</fullName>
    </submittedName>
</protein>
<evidence type="ECO:0000259" key="2">
    <source>
        <dbReference type="PROSITE" id="PS50006"/>
    </source>
</evidence>